<dbReference type="SUPFAM" id="SSF57184">
    <property type="entry name" value="Growth factor receptor domain"/>
    <property type="match status" value="2"/>
</dbReference>
<keyword evidence="14 30" id="KW-0067">ATP-binding</keyword>
<dbReference type="InterPro" id="IPR049328">
    <property type="entry name" value="TM_ErbB1"/>
</dbReference>
<dbReference type="FunFam" id="2.10.220.10:FF:000004">
    <property type="entry name" value="Receptor protein-tyrosine kinase"/>
    <property type="match status" value="1"/>
</dbReference>
<keyword evidence="20" id="KW-1015">Disulfide bond</keyword>
<accession>A0A8C2BWQ8</accession>
<dbReference type="CDD" id="cd12092">
    <property type="entry name" value="TM_ErbB4"/>
    <property type="match status" value="1"/>
</dbReference>
<dbReference type="PROSITE" id="PS00107">
    <property type="entry name" value="PROTEIN_KINASE_ATP"/>
    <property type="match status" value="1"/>
</dbReference>
<protein>
    <recommendedName>
        <fullName evidence="28">Receptor tyrosine-protein kinase erbB-4</fullName>
        <ecNumber evidence="4">2.7.10.1</ecNumber>
    </recommendedName>
    <alternativeName>
        <fullName evidence="29">Proto-oncogene-like protein c-ErbB-4</fullName>
    </alternativeName>
</protein>
<dbReference type="FunFam" id="2.10.220.10:FF:000001">
    <property type="entry name" value="Receptor protein-tyrosine kinase"/>
    <property type="match status" value="1"/>
</dbReference>
<dbReference type="Pfam" id="PF14843">
    <property type="entry name" value="GF_recep_IV"/>
    <property type="match status" value="1"/>
</dbReference>
<keyword evidence="15 31" id="KW-1133">Transmembrane helix</keyword>
<dbReference type="Proteomes" id="UP000694701">
    <property type="component" value="Unplaced"/>
</dbReference>
<sequence>MPLLHYRLEFLLFAKPVEQNTLFVVMVPQVHDLINDVRELSLLALICLHIEPRAKLVSIHTLSDLDQQYKTFRKFYENCEVVMGNLEITSIERNRNLSFLKVKILNGGVYVDQNKFLCHADTIHWNDIIKNPRSELLVVPSNNSGNSCEKLFLILSLSICIHNHTVTKTVCAEQCDGRCFGPYVSNCCHRECAGGYFGPKDTDCFACTSFNDTGACVTQCPQPFVYNPTTFQLEHNPNAKYTYGAFCVKKCPHNFVVDHSSCVRACPSNKMEVEENHIKMCIPCTDICPKVCDGIGTGSLQMAQTVDSSNIEKFVNCTKINGNLIFLITGIKGDMFHGIKALDPDRLNVFRTVREITGFLNIQSWPENMTDLAVFSNLATIGGRSLYSGISLLILKQRWISSLKFQSLKEISAGNVYMTNNSQLCFYNTVNWTSLFRTITTRSTANVTACYDVLQMVCDRLCSEEGCWGPGPDQCLSCKYFSRGKTCVRSCNLYYGDVREYTNGSVCVECDSQCEKAGEKSLTCHGPGPDHCVKCLHLKDGPNCVEKCPDGLQGANSFIFKYAETNNECHPCHPNCTQGYDCLLVFALKSICKTPLIAAGLIGGLFVMVIIALGVAVYIRRKSIKKKRALRRFLETELVEPLTPSGTAPNQALLRILKETELKRVKILGAGAFGMVYKGIWVPEGETVKIPVAIKILNESTGPKANVEFMDEALIMASMEHPHLVRLLGVCLSPTIQLVTQLMPHGCLLDYVHEHQENIGSQLLLNWCVQIAKGMMYLEERRLVHRDLAARNVLVKSPNHIKITDFGLARLLDADEKEYNSDGGKMPIKWMALECIHYRKFTHQSDIWSYGVTIWELMTFGGKPYDGIPTREIPDILEKGERLPQPPICTIDVYMVMVKCWMIDADSRPRFKELAAEFSRMARDPQRYLVIQGDDRMKLPSPNHSKFFQSLLDEEELDDLMDADEYLVPQTFNIATSSYTSRPPMDTSSVRIAFCFLYSSLHEVIKCIP</sequence>
<dbReference type="InterPro" id="IPR017441">
    <property type="entry name" value="Protein_kinase_ATP_BS"/>
</dbReference>
<dbReference type="GO" id="GO:0045937">
    <property type="term" value="P:positive regulation of phosphate metabolic process"/>
    <property type="evidence" value="ECO:0007669"/>
    <property type="project" value="UniProtKB-ARBA"/>
</dbReference>
<keyword evidence="21" id="KW-0010">Activator</keyword>
<feature type="transmembrane region" description="Helical" evidence="31">
    <location>
        <begin position="596"/>
        <end position="619"/>
    </location>
</feature>
<evidence type="ECO:0000256" key="3">
    <source>
        <dbReference type="ARBA" id="ARBA00004251"/>
    </source>
</evidence>
<dbReference type="FunFam" id="3.80.20.20:FF:000003">
    <property type="entry name" value="Receptor protein-tyrosine kinase"/>
    <property type="match status" value="1"/>
</dbReference>
<keyword evidence="10" id="KW-0053">Apoptosis</keyword>
<evidence type="ECO:0000256" key="30">
    <source>
        <dbReference type="PROSITE-ProRule" id="PRU10141"/>
    </source>
</evidence>
<dbReference type="InterPro" id="IPR006212">
    <property type="entry name" value="Furin_repeat"/>
</dbReference>
<dbReference type="InterPro" id="IPR044912">
    <property type="entry name" value="Egfr_JX_dom"/>
</dbReference>
<evidence type="ECO:0000256" key="6">
    <source>
        <dbReference type="ARBA" id="ARBA00022475"/>
    </source>
</evidence>
<dbReference type="InterPro" id="IPR050122">
    <property type="entry name" value="RTK"/>
</dbReference>
<keyword evidence="24" id="KW-0325">Glycoprotein</keyword>
<dbReference type="GO" id="GO:0038127">
    <property type="term" value="P:ERBB signaling pathway"/>
    <property type="evidence" value="ECO:0007669"/>
    <property type="project" value="UniProtKB-ARBA"/>
</dbReference>
<dbReference type="GO" id="GO:0080090">
    <property type="term" value="P:regulation of primary metabolic process"/>
    <property type="evidence" value="ECO:0007669"/>
    <property type="project" value="UniProtKB-ARBA"/>
</dbReference>
<dbReference type="InterPro" id="IPR006211">
    <property type="entry name" value="Furin-like_Cys-rich_dom"/>
</dbReference>
<evidence type="ECO:0000256" key="5">
    <source>
        <dbReference type="ARBA" id="ARBA00022473"/>
    </source>
</evidence>
<keyword evidence="17" id="KW-0496">Mitochondrion</keyword>
<feature type="domain" description="Protein kinase" evidence="32">
    <location>
        <begin position="662"/>
        <end position="929"/>
    </location>
</feature>
<dbReference type="PANTHER" id="PTHR24416:SF90">
    <property type="entry name" value="RECEPTOR TYROSINE-PROTEIN KINASE ERBB-4"/>
    <property type="match status" value="1"/>
</dbReference>
<comment type="subcellular location">
    <subcellularLocation>
        <location evidence="3">Cell membrane</location>
        <topology evidence="3">Single-pass type I membrane protein</topology>
    </subcellularLocation>
    <subcellularLocation>
        <location evidence="2">Mitochondrion</location>
    </subcellularLocation>
    <subcellularLocation>
        <location evidence="1">Nucleus</location>
    </subcellularLocation>
</comment>
<evidence type="ECO:0000256" key="28">
    <source>
        <dbReference type="ARBA" id="ARBA00070036"/>
    </source>
</evidence>
<keyword evidence="16" id="KW-0805">Transcription regulation</keyword>
<evidence type="ECO:0000256" key="19">
    <source>
        <dbReference type="ARBA" id="ARBA00023137"/>
    </source>
</evidence>
<dbReference type="InterPro" id="IPR008266">
    <property type="entry name" value="Tyr_kinase_AS"/>
</dbReference>
<evidence type="ECO:0000256" key="16">
    <source>
        <dbReference type="ARBA" id="ARBA00023015"/>
    </source>
</evidence>
<keyword evidence="11" id="KW-0732">Signal</keyword>
<dbReference type="Gene3D" id="3.80.20.20">
    <property type="entry name" value="Receptor L-domain"/>
    <property type="match status" value="3"/>
</dbReference>
<dbReference type="InterPro" id="IPR001245">
    <property type="entry name" value="Ser-Thr/Tyr_kinase_cat_dom"/>
</dbReference>
<dbReference type="FunFam" id="3.30.200.20:FF:000276">
    <property type="entry name" value="Receptor tyrosine-protein kinase erbB-3"/>
    <property type="match status" value="1"/>
</dbReference>
<dbReference type="GO" id="GO:0005154">
    <property type="term" value="F:epidermal growth factor receptor binding"/>
    <property type="evidence" value="ECO:0007669"/>
    <property type="project" value="TreeGrafter"/>
</dbReference>
<dbReference type="InterPro" id="IPR036941">
    <property type="entry name" value="Rcpt_L-dom_sf"/>
</dbReference>
<dbReference type="GO" id="GO:0043066">
    <property type="term" value="P:negative regulation of apoptotic process"/>
    <property type="evidence" value="ECO:0007669"/>
    <property type="project" value="UniProtKB-ARBA"/>
</dbReference>
<dbReference type="GO" id="GO:0009925">
    <property type="term" value="C:basal plasma membrane"/>
    <property type="evidence" value="ECO:0007669"/>
    <property type="project" value="TreeGrafter"/>
</dbReference>
<evidence type="ECO:0000256" key="10">
    <source>
        <dbReference type="ARBA" id="ARBA00022703"/>
    </source>
</evidence>
<evidence type="ECO:0000256" key="2">
    <source>
        <dbReference type="ARBA" id="ARBA00004173"/>
    </source>
</evidence>
<dbReference type="Pfam" id="PF21314">
    <property type="entry name" value="TM_ErbB1"/>
    <property type="match status" value="1"/>
</dbReference>
<keyword evidence="19" id="KW-0829">Tyrosine-protein kinase</keyword>
<evidence type="ECO:0000256" key="7">
    <source>
        <dbReference type="ARBA" id="ARBA00022553"/>
    </source>
</evidence>
<keyword evidence="8" id="KW-0808">Transferase</keyword>
<evidence type="ECO:0000256" key="20">
    <source>
        <dbReference type="ARBA" id="ARBA00023157"/>
    </source>
</evidence>
<dbReference type="Gene3D" id="3.30.200.20">
    <property type="entry name" value="Phosphorylase Kinase, domain 1"/>
    <property type="match status" value="1"/>
</dbReference>
<dbReference type="Gene3D" id="1.10.510.10">
    <property type="entry name" value="Transferase(Phosphotransferase) domain 1"/>
    <property type="match status" value="1"/>
</dbReference>
<dbReference type="InterPro" id="IPR000494">
    <property type="entry name" value="Rcpt_L-dom"/>
</dbReference>
<evidence type="ECO:0000256" key="1">
    <source>
        <dbReference type="ARBA" id="ARBA00004123"/>
    </source>
</evidence>
<dbReference type="GO" id="GO:0023056">
    <property type="term" value="P:positive regulation of signaling"/>
    <property type="evidence" value="ECO:0007669"/>
    <property type="project" value="UniProtKB-ARBA"/>
</dbReference>
<organism evidence="33 34">
    <name type="scientific">Cyprinus carpio</name>
    <name type="common">Common carp</name>
    <dbReference type="NCBI Taxonomy" id="7962"/>
    <lineage>
        <taxon>Eukaryota</taxon>
        <taxon>Metazoa</taxon>
        <taxon>Chordata</taxon>
        <taxon>Craniata</taxon>
        <taxon>Vertebrata</taxon>
        <taxon>Euteleostomi</taxon>
        <taxon>Actinopterygii</taxon>
        <taxon>Neopterygii</taxon>
        <taxon>Teleostei</taxon>
        <taxon>Ostariophysi</taxon>
        <taxon>Cypriniformes</taxon>
        <taxon>Cyprinidae</taxon>
        <taxon>Cyprininae</taxon>
        <taxon>Cyprinus</taxon>
    </lineage>
</organism>
<evidence type="ECO:0000256" key="9">
    <source>
        <dbReference type="ARBA" id="ARBA00022692"/>
    </source>
</evidence>
<dbReference type="EC" id="2.7.10.1" evidence="4"/>
<dbReference type="InterPro" id="IPR020635">
    <property type="entry name" value="Tyr_kinase_cat_dom"/>
</dbReference>
<dbReference type="GO" id="GO:0022008">
    <property type="term" value="P:neurogenesis"/>
    <property type="evidence" value="ECO:0007669"/>
    <property type="project" value="TreeGrafter"/>
</dbReference>
<dbReference type="GO" id="GO:0009966">
    <property type="term" value="P:regulation of signal transduction"/>
    <property type="evidence" value="ECO:0007669"/>
    <property type="project" value="UniProtKB-ARBA"/>
</dbReference>
<keyword evidence="5" id="KW-0217">Developmental protein</keyword>
<dbReference type="Pfam" id="PF00757">
    <property type="entry name" value="Furin-like"/>
    <property type="match status" value="1"/>
</dbReference>
<dbReference type="Ensembl" id="ENSCCRT00020003349.1">
    <property type="protein sequence ID" value="ENSCCRP00020002880.1"/>
    <property type="gene ID" value="ENSCCRG00020000535.1"/>
</dbReference>
<dbReference type="GO" id="GO:0005739">
    <property type="term" value="C:mitochondrion"/>
    <property type="evidence" value="ECO:0007669"/>
    <property type="project" value="UniProtKB-SubCell"/>
</dbReference>
<dbReference type="SMART" id="SM00261">
    <property type="entry name" value="FU"/>
    <property type="match status" value="3"/>
</dbReference>
<dbReference type="GO" id="GO:0043235">
    <property type="term" value="C:receptor complex"/>
    <property type="evidence" value="ECO:0007669"/>
    <property type="project" value="TreeGrafter"/>
</dbReference>
<evidence type="ECO:0000256" key="31">
    <source>
        <dbReference type="SAM" id="Phobius"/>
    </source>
</evidence>
<dbReference type="PANTHER" id="PTHR24416">
    <property type="entry name" value="TYROSINE-PROTEIN KINASE RECEPTOR"/>
    <property type="match status" value="1"/>
</dbReference>
<dbReference type="Pfam" id="PF01030">
    <property type="entry name" value="Recep_L_domain"/>
    <property type="match status" value="1"/>
</dbReference>
<dbReference type="GO" id="GO:0005524">
    <property type="term" value="F:ATP binding"/>
    <property type="evidence" value="ECO:0007669"/>
    <property type="project" value="UniProtKB-UniRule"/>
</dbReference>
<evidence type="ECO:0000256" key="26">
    <source>
        <dbReference type="ARBA" id="ARBA00043262"/>
    </source>
</evidence>
<dbReference type="PROSITE" id="PS50011">
    <property type="entry name" value="PROTEIN_KINASE_DOM"/>
    <property type="match status" value="1"/>
</dbReference>
<dbReference type="CDD" id="cd00064">
    <property type="entry name" value="FU"/>
    <property type="match status" value="3"/>
</dbReference>
<feature type="binding site" evidence="30">
    <location>
        <position position="695"/>
    </location>
    <ligand>
        <name>ATP</name>
        <dbReference type="ChEBI" id="CHEBI:30616"/>
    </ligand>
</feature>
<evidence type="ECO:0000256" key="13">
    <source>
        <dbReference type="ARBA" id="ARBA00022777"/>
    </source>
</evidence>
<keyword evidence="18 31" id="KW-0472">Membrane</keyword>
<dbReference type="SUPFAM" id="SSF52058">
    <property type="entry name" value="L domain-like"/>
    <property type="match status" value="2"/>
</dbReference>
<evidence type="ECO:0000256" key="11">
    <source>
        <dbReference type="ARBA" id="ARBA00022729"/>
    </source>
</evidence>
<dbReference type="GO" id="GO:0008284">
    <property type="term" value="P:positive regulation of cell population proliferation"/>
    <property type="evidence" value="ECO:0007669"/>
    <property type="project" value="TreeGrafter"/>
</dbReference>
<dbReference type="PRINTS" id="PR00109">
    <property type="entry name" value="TYRKINASE"/>
</dbReference>
<comment type="catalytic activity">
    <reaction evidence="27">
        <text>L-tyrosyl-[protein] + ATP = O-phospho-L-tyrosyl-[protein] + ADP + H(+)</text>
        <dbReference type="Rhea" id="RHEA:10596"/>
        <dbReference type="Rhea" id="RHEA-COMP:10136"/>
        <dbReference type="Rhea" id="RHEA-COMP:20101"/>
        <dbReference type="ChEBI" id="CHEBI:15378"/>
        <dbReference type="ChEBI" id="CHEBI:30616"/>
        <dbReference type="ChEBI" id="CHEBI:46858"/>
        <dbReference type="ChEBI" id="CHEBI:61978"/>
        <dbReference type="ChEBI" id="CHEBI:456216"/>
        <dbReference type="EC" id="2.7.10.1"/>
    </reaction>
</comment>
<dbReference type="Gene3D" id="6.10.250.2930">
    <property type="match status" value="1"/>
</dbReference>
<reference evidence="33" key="1">
    <citation type="submission" date="2025-08" db="UniProtKB">
        <authorList>
            <consortium name="Ensembl"/>
        </authorList>
    </citation>
    <scope>IDENTIFICATION</scope>
</reference>
<dbReference type="SMART" id="SM00219">
    <property type="entry name" value="TyrKc"/>
    <property type="match status" value="1"/>
</dbReference>
<dbReference type="FunFam" id="1.10.510.10:FF:002828">
    <property type="entry name" value="Receptor tyrosine-protein kinase erbB-2"/>
    <property type="match status" value="1"/>
</dbReference>
<dbReference type="GO" id="GO:0010647">
    <property type="term" value="P:positive regulation of cell communication"/>
    <property type="evidence" value="ECO:0007669"/>
    <property type="project" value="UniProtKB-ARBA"/>
</dbReference>
<dbReference type="Gene3D" id="2.10.220.10">
    <property type="entry name" value="Hormone Receptor, Insulin-like Growth Factor Receptor 1, Chain A, domain 2"/>
    <property type="match status" value="3"/>
</dbReference>
<dbReference type="AlphaFoldDB" id="A0A8C2BWQ8"/>
<keyword evidence="13" id="KW-0418">Kinase</keyword>
<dbReference type="InterPro" id="IPR011009">
    <property type="entry name" value="Kinase-like_dom_sf"/>
</dbReference>
<keyword evidence="12 30" id="KW-0547">Nucleotide-binding</keyword>
<evidence type="ECO:0000256" key="4">
    <source>
        <dbReference type="ARBA" id="ARBA00011902"/>
    </source>
</evidence>
<evidence type="ECO:0000259" key="32">
    <source>
        <dbReference type="PROSITE" id="PS50011"/>
    </source>
</evidence>
<evidence type="ECO:0000256" key="12">
    <source>
        <dbReference type="ARBA" id="ARBA00022741"/>
    </source>
</evidence>
<evidence type="ECO:0000256" key="17">
    <source>
        <dbReference type="ARBA" id="ARBA00023128"/>
    </source>
</evidence>
<dbReference type="InterPro" id="IPR000719">
    <property type="entry name" value="Prot_kinase_dom"/>
</dbReference>
<evidence type="ECO:0000256" key="14">
    <source>
        <dbReference type="ARBA" id="ARBA00022840"/>
    </source>
</evidence>
<keyword evidence="23" id="KW-0675">Receptor</keyword>
<dbReference type="SUPFAM" id="SSF56112">
    <property type="entry name" value="Protein kinase-like (PK-like)"/>
    <property type="match status" value="1"/>
</dbReference>
<evidence type="ECO:0000256" key="23">
    <source>
        <dbReference type="ARBA" id="ARBA00023170"/>
    </source>
</evidence>
<keyword evidence="9 31" id="KW-0812">Transmembrane</keyword>
<evidence type="ECO:0000313" key="33">
    <source>
        <dbReference type="Ensembl" id="ENSCCRP00020002880.1"/>
    </source>
</evidence>
<keyword evidence="25" id="KW-0539">Nucleus</keyword>
<evidence type="ECO:0000256" key="24">
    <source>
        <dbReference type="ARBA" id="ARBA00023180"/>
    </source>
</evidence>
<keyword evidence="7" id="KW-0597">Phosphoprotein</keyword>
<evidence type="ECO:0000256" key="27">
    <source>
        <dbReference type="ARBA" id="ARBA00051243"/>
    </source>
</evidence>
<dbReference type="GO" id="GO:0004714">
    <property type="term" value="F:transmembrane receptor protein tyrosine kinase activity"/>
    <property type="evidence" value="ECO:0007669"/>
    <property type="project" value="UniProtKB-EC"/>
</dbReference>
<dbReference type="Pfam" id="PF07714">
    <property type="entry name" value="PK_Tyr_Ser-Thr"/>
    <property type="match status" value="1"/>
</dbReference>
<dbReference type="GO" id="GO:0006915">
    <property type="term" value="P:apoptotic process"/>
    <property type="evidence" value="ECO:0007669"/>
    <property type="project" value="UniProtKB-KW"/>
</dbReference>
<dbReference type="InterPro" id="IPR009030">
    <property type="entry name" value="Growth_fac_rcpt_cys_sf"/>
</dbReference>
<dbReference type="GO" id="GO:0005634">
    <property type="term" value="C:nucleus"/>
    <property type="evidence" value="ECO:0007669"/>
    <property type="project" value="UniProtKB-SubCell"/>
</dbReference>
<evidence type="ECO:0000313" key="34">
    <source>
        <dbReference type="Proteomes" id="UP000694701"/>
    </source>
</evidence>
<dbReference type="PROSITE" id="PS00109">
    <property type="entry name" value="PROTEIN_KINASE_TYR"/>
    <property type="match status" value="1"/>
</dbReference>
<evidence type="ECO:0000256" key="21">
    <source>
        <dbReference type="ARBA" id="ARBA00023159"/>
    </source>
</evidence>
<dbReference type="InterPro" id="IPR032778">
    <property type="entry name" value="GF_recep_IV"/>
</dbReference>
<keyword evidence="6" id="KW-1003">Cell membrane</keyword>
<dbReference type="GO" id="GO:0009891">
    <property type="term" value="P:positive regulation of biosynthetic process"/>
    <property type="evidence" value="ECO:0007669"/>
    <property type="project" value="UniProtKB-ARBA"/>
</dbReference>
<proteinExistence type="predicted"/>
<evidence type="ECO:0000256" key="8">
    <source>
        <dbReference type="ARBA" id="ARBA00022679"/>
    </source>
</evidence>
<evidence type="ECO:0000256" key="29">
    <source>
        <dbReference type="ARBA" id="ARBA00076081"/>
    </source>
</evidence>
<evidence type="ECO:0000256" key="22">
    <source>
        <dbReference type="ARBA" id="ARBA00023163"/>
    </source>
</evidence>
<keyword evidence="22" id="KW-0804">Transcription</keyword>
<evidence type="ECO:0000256" key="15">
    <source>
        <dbReference type="ARBA" id="ARBA00022989"/>
    </source>
</evidence>
<keyword evidence="26" id="KW-0421">Lactation</keyword>
<evidence type="ECO:0000256" key="25">
    <source>
        <dbReference type="ARBA" id="ARBA00023242"/>
    </source>
</evidence>
<evidence type="ECO:0000256" key="18">
    <source>
        <dbReference type="ARBA" id="ARBA00023136"/>
    </source>
</evidence>
<name>A0A8C2BWQ8_CYPCA</name>